<dbReference type="InterPro" id="IPR050855">
    <property type="entry name" value="NDM-1-like"/>
</dbReference>
<evidence type="ECO:0000259" key="2">
    <source>
        <dbReference type="SMART" id="SM00849"/>
    </source>
</evidence>
<dbReference type="SUPFAM" id="SSF56281">
    <property type="entry name" value="Metallo-hydrolase/oxidoreductase"/>
    <property type="match status" value="1"/>
</dbReference>
<dbReference type="InterPro" id="IPR001279">
    <property type="entry name" value="Metallo-B-lactamas"/>
</dbReference>
<evidence type="ECO:0000313" key="3">
    <source>
        <dbReference type="EMBL" id="OEY93067.1"/>
    </source>
</evidence>
<proteinExistence type="predicted"/>
<dbReference type="Gene3D" id="3.60.15.10">
    <property type="entry name" value="Ribonuclease Z/Hydroxyacylglutathione hydrolase-like"/>
    <property type="match status" value="1"/>
</dbReference>
<accession>A0A1E7R166</accession>
<sequence>MKRILGIIGLMAAMISVADAAPLSYKIYNPQENAIFPVSSTLIMGDRNAVLVDAQFNTKDANKLVQIIKDSGKNLQYIIITAGDPDFYFGLEPIISAFPNAKVIATPKVVEHIQATKDAKQAYWFPQLKDGAPSKIYVPTVYKTSSLTLDGQRIEFKANNRYAAYLWVPSSKVIVGGVGISSGIHVWTADTQSFAARQQWQNTLKEMINLKPKVVIPGHYIGDIPTATQAIHFTSNYLNDFEHALKQSNNAQQVIENMQSKYSLLSEKDALILSAKVNMQEMQWE</sequence>
<dbReference type="PANTHER" id="PTHR42951:SF14">
    <property type="entry name" value="METALLO-BETA-LACTAMASE SUPERFAMILY PROTEIN"/>
    <property type="match status" value="1"/>
</dbReference>
<reference evidence="3 4" key="1">
    <citation type="submission" date="2016-09" db="EMBL/GenBank/DDBJ databases">
        <authorList>
            <person name="Capua I."/>
            <person name="De Benedictis P."/>
            <person name="Joannis T."/>
            <person name="Lombin L.H."/>
            <person name="Cattoli G."/>
        </authorList>
    </citation>
    <scope>NUCLEOTIDE SEQUENCE [LARGE SCALE GENOMIC DNA]</scope>
    <source>
        <strain evidence="3 4">ANC 4671</strain>
    </source>
</reference>
<keyword evidence="3" id="KW-0378">Hydrolase</keyword>
<dbReference type="OrthoDB" id="8441428at2"/>
<dbReference type="EMBL" id="MKKK01000056">
    <property type="protein sequence ID" value="OEY93067.1"/>
    <property type="molecule type" value="Genomic_DNA"/>
</dbReference>
<feature type="chain" id="PRO_5043144589" evidence="1">
    <location>
        <begin position="21"/>
        <end position="285"/>
    </location>
</feature>
<name>A0A1E7R166_9GAMM</name>
<evidence type="ECO:0000256" key="1">
    <source>
        <dbReference type="SAM" id="SignalP"/>
    </source>
</evidence>
<keyword evidence="4" id="KW-1185">Reference proteome</keyword>
<evidence type="ECO:0000313" key="4">
    <source>
        <dbReference type="Proteomes" id="UP000185895"/>
    </source>
</evidence>
<dbReference type="InterPro" id="IPR036866">
    <property type="entry name" value="RibonucZ/Hydroxyglut_hydro"/>
</dbReference>
<protein>
    <submittedName>
        <fullName evidence="3">MBL fold metallo-hydrolase</fullName>
    </submittedName>
</protein>
<dbReference type="GO" id="GO:0016787">
    <property type="term" value="F:hydrolase activity"/>
    <property type="evidence" value="ECO:0007669"/>
    <property type="project" value="UniProtKB-KW"/>
</dbReference>
<dbReference type="CDD" id="cd07739">
    <property type="entry name" value="metallo-hydrolase-like_MBL-fold"/>
    <property type="match status" value="1"/>
</dbReference>
<dbReference type="Pfam" id="PF00753">
    <property type="entry name" value="Lactamase_B"/>
    <property type="match status" value="1"/>
</dbReference>
<organism evidence="3 4">
    <name type="scientific">Acinetobacter qingfengensis</name>
    <dbReference type="NCBI Taxonomy" id="1262585"/>
    <lineage>
        <taxon>Bacteria</taxon>
        <taxon>Pseudomonadati</taxon>
        <taxon>Pseudomonadota</taxon>
        <taxon>Gammaproteobacteria</taxon>
        <taxon>Moraxellales</taxon>
        <taxon>Moraxellaceae</taxon>
        <taxon>Acinetobacter</taxon>
    </lineage>
</organism>
<comment type="caution">
    <text evidence="3">The sequence shown here is derived from an EMBL/GenBank/DDBJ whole genome shotgun (WGS) entry which is preliminary data.</text>
</comment>
<feature type="domain" description="Metallo-beta-lactamase" evidence="2">
    <location>
        <begin position="37"/>
        <end position="219"/>
    </location>
</feature>
<dbReference type="AlphaFoldDB" id="A0A1E7R166"/>
<keyword evidence="1" id="KW-0732">Signal</keyword>
<gene>
    <name evidence="3" type="ORF">BJI46_04820</name>
</gene>
<dbReference type="PANTHER" id="PTHR42951">
    <property type="entry name" value="METALLO-BETA-LACTAMASE DOMAIN-CONTAINING"/>
    <property type="match status" value="1"/>
</dbReference>
<dbReference type="SMART" id="SM00849">
    <property type="entry name" value="Lactamase_B"/>
    <property type="match status" value="1"/>
</dbReference>
<dbReference type="Proteomes" id="UP000185895">
    <property type="component" value="Unassembled WGS sequence"/>
</dbReference>
<dbReference type="STRING" id="1262585.BJI46_04820"/>
<dbReference type="RefSeq" id="WP_070070638.1">
    <property type="nucleotide sequence ID" value="NZ_MKKK01000056.1"/>
</dbReference>
<feature type="signal peptide" evidence="1">
    <location>
        <begin position="1"/>
        <end position="20"/>
    </location>
</feature>